<dbReference type="InterPro" id="IPR000653">
    <property type="entry name" value="DegT/StrS_aminotransferase"/>
</dbReference>
<dbReference type="RefSeq" id="WP_062277634.1">
    <property type="nucleotide sequence ID" value="NZ_DF968179.1"/>
</dbReference>
<dbReference type="InterPro" id="IPR015422">
    <property type="entry name" value="PyrdxlP-dep_Trfase_small"/>
</dbReference>
<sequence>MIPIGKPLIGDEEKKAVMDVLDSGMIASGSVVHAFENEFAEYIGAKACIATTSGTTALEVGLRALGIGPGDKVLTTPFSFIASTNSILYTGADAVFADIDPRTFNLSAEAVEKALQENPGIKALQIVHLFGQACNMDEIMPLVEKYHLILIEDCAQSHGAQWKGKAVGTFGSLGCFSFYPTKNMTTGEGGAVVTSDPELEKQCRLLINHGMEVRYYHDQIGYNYRMTNIAAAIGRCQLKKLDAFNQMRIQTAAYFSQNMRNPLITPPFVQDGAKHIFHQYTLKVADGRRDDFVRHLETRNIGYGVFYPLTIPEQKCYADRGFPARWQAADDVKQQVVSLPVHPALSQADKDAIVEAVNQFR</sequence>
<evidence type="ECO:0000256" key="1">
    <source>
        <dbReference type="PIRSR" id="PIRSR000390-1"/>
    </source>
</evidence>
<dbReference type="Gene3D" id="3.90.1150.10">
    <property type="entry name" value="Aspartate Aminotransferase, domain 1"/>
    <property type="match status" value="1"/>
</dbReference>
<dbReference type="SUPFAM" id="SSF53383">
    <property type="entry name" value="PLP-dependent transferases"/>
    <property type="match status" value="1"/>
</dbReference>
<proteinExistence type="inferred from homology"/>
<dbReference type="STRING" id="1678840.ATC1_11325"/>
<dbReference type="InterPro" id="IPR015424">
    <property type="entry name" value="PyrdxlP-dep_Trfase"/>
</dbReference>
<dbReference type="AlphaFoldDB" id="A0A0K8PB69"/>
<dbReference type="PANTHER" id="PTHR30244">
    <property type="entry name" value="TRANSAMINASE"/>
    <property type="match status" value="1"/>
</dbReference>
<dbReference type="Gene3D" id="3.40.640.10">
    <property type="entry name" value="Type I PLP-dependent aspartate aminotransferase-like (Major domain)"/>
    <property type="match status" value="1"/>
</dbReference>
<protein>
    <submittedName>
        <fullName evidence="4">dTDP-4-amino-4,6-dideoxygalactose transaminase</fullName>
    </submittedName>
</protein>
<feature type="active site" description="Proton acceptor" evidence="1">
    <location>
        <position position="182"/>
    </location>
</feature>
<dbReference type="GO" id="GO:0008483">
    <property type="term" value="F:transaminase activity"/>
    <property type="evidence" value="ECO:0007669"/>
    <property type="project" value="TreeGrafter"/>
</dbReference>
<accession>A0A0K8PB69</accession>
<dbReference type="Proteomes" id="UP000053370">
    <property type="component" value="Unassembled WGS sequence"/>
</dbReference>
<comment type="similarity">
    <text evidence="3">Belongs to the DegT/DnrJ/EryC1 family.</text>
</comment>
<evidence type="ECO:0000256" key="3">
    <source>
        <dbReference type="RuleBase" id="RU004508"/>
    </source>
</evidence>
<evidence type="ECO:0000313" key="4">
    <source>
        <dbReference type="EMBL" id="GAP39395.1"/>
    </source>
</evidence>
<organism evidence="4">
    <name type="scientific">Flexilinea flocculi</name>
    <dbReference type="NCBI Taxonomy" id="1678840"/>
    <lineage>
        <taxon>Bacteria</taxon>
        <taxon>Bacillati</taxon>
        <taxon>Chloroflexota</taxon>
        <taxon>Anaerolineae</taxon>
        <taxon>Anaerolineales</taxon>
        <taxon>Anaerolineaceae</taxon>
        <taxon>Flexilinea</taxon>
    </lineage>
</organism>
<dbReference type="PATRIC" id="fig|1678840.3.peg.387"/>
<evidence type="ECO:0000256" key="2">
    <source>
        <dbReference type="PIRSR" id="PIRSR000390-2"/>
    </source>
</evidence>
<keyword evidence="5" id="KW-1185">Reference proteome</keyword>
<dbReference type="GO" id="GO:0030170">
    <property type="term" value="F:pyridoxal phosphate binding"/>
    <property type="evidence" value="ECO:0007669"/>
    <property type="project" value="TreeGrafter"/>
</dbReference>
<dbReference type="InterPro" id="IPR015421">
    <property type="entry name" value="PyrdxlP-dep_Trfase_major"/>
</dbReference>
<feature type="modified residue" description="N6-(pyridoxal phosphate)lysine" evidence="2">
    <location>
        <position position="182"/>
    </location>
</feature>
<dbReference type="GO" id="GO:0000271">
    <property type="term" value="P:polysaccharide biosynthetic process"/>
    <property type="evidence" value="ECO:0007669"/>
    <property type="project" value="TreeGrafter"/>
</dbReference>
<reference evidence="4" key="1">
    <citation type="journal article" date="2015" name="Genome Announc.">
        <title>Draft Genome Sequence of Anaerolineae Strain TC1, a Novel Isolate from a Methanogenic Wastewater Treatment System.</title>
        <authorList>
            <person name="Matsuura N."/>
            <person name="Tourlousse D.M."/>
            <person name="Sun L."/>
            <person name="Toyonaga M."/>
            <person name="Kuroda K."/>
            <person name="Ohashi A."/>
            <person name="Cruz R."/>
            <person name="Yamaguchi T."/>
            <person name="Sekiguchi Y."/>
        </authorList>
    </citation>
    <scope>NUCLEOTIDE SEQUENCE [LARGE SCALE GENOMIC DNA]</scope>
    <source>
        <strain evidence="4">TC1</strain>
    </source>
</reference>
<gene>
    <name evidence="4" type="ORF">ATC1_11325</name>
</gene>
<dbReference type="CDD" id="cd00616">
    <property type="entry name" value="AHBA_syn"/>
    <property type="match status" value="1"/>
</dbReference>
<dbReference type="EMBL" id="DF968179">
    <property type="protein sequence ID" value="GAP39395.1"/>
    <property type="molecule type" value="Genomic_DNA"/>
</dbReference>
<dbReference type="OrthoDB" id="9810913at2"/>
<dbReference type="PANTHER" id="PTHR30244:SF34">
    <property type="entry name" value="DTDP-4-AMINO-4,6-DIDEOXYGALACTOSE TRANSAMINASE"/>
    <property type="match status" value="1"/>
</dbReference>
<keyword evidence="2 3" id="KW-0663">Pyridoxal phosphate</keyword>
<name>A0A0K8PB69_9CHLR</name>
<dbReference type="PIRSF" id="PIRSF000390">
    <property type="entry name" value="PLP_StrS"/>
    <property type="match status" value="1"/>
</dbReference>
<evidence type="ECO:0000313" key="5">
    <source>
        <dbReference type="Proteomes" id="UP000053370"/>
    </source>
</evidence>
<dbReference type="Pfam" id="PF01041">
    <property type="entry name" value="DegT_DnrJ_EryC1"/>
    <property type="match status" value="1"/>
</dbReference>